<proteinExistence type="predicted"/>
<sequence>MTLRPETTICGSHKELLRAGIELATRCTAASCPVTAPTVQSINIAMQLHVGIATAPRYKGDSYALDARRDAVARLLVRWGKIGAGYESHGLLYSSLPERKDLLKSRCTSLSEQPELYTRQCDLAGLRSRKRTKGSIVWSTYLILMGCRRDRSEPDVDRSAAGSRRGARGVSGEPELRPRANSRRCGTLAAAADLGGGIAVSLRVTGALRRRRLATRPVRGITRLVRKCDCRIRDLGFDSRVGKSITGLFSVFRKFLSGSSESGIVLSIWDL</sequence>
<reference evidence="2" key="1">
    <citation type="submission" date="2016-07" db="EMBL/GenBank/DDBJ databases">
        <authorList>
            <person name="Bretaudeau A."/>
        </authorList>
    </citation>
    <scope>NUCLEOTIDE SEQUENCE</scope>
    <source>
        <strain evidence="2">Rice</strain>
        <tissue evidence="2">Whole body</tissue>
    </source>
</reference>
<dbReference type="AlphaFoldDB" id="A0A2H1W4T2"/>
<evidence type="ECO:0000313" key="2">
    <source>
        <dbReference type="EMBL" id="SOQ48105.1"/>
    </source>
</evidence>
<gene>
    <name evidence="2" type="ORF">SFRICE_018173</name>
</gene>
<accession>A0A2H1W4T2</accession>
<feature type="region of interest" description="Disordered" evidence="1">
    <location>
        <begin position="152"/>
        <end position="181"/>
    </location>
</feature>
<protein>
    <submittedName>
        <fullName evidence="2">SFRICE_018173</fullName>
    </submittedName>
</protein>
<evidence type="ECO:0000256" key="1">
    <source>
        <dbReference type="SAM" id="MobiDB-lite"/>
    </source>
</evidence>
<name>A0A2H1W4T2_SPOFR</name>
<organism evidence="2">
    <name type="scientific">Spodoptera frugiperda</name>
    <name type="common">Fall armyworm</name>
    <dbReference type="NCBI Taxonomy" id="7108"/>
    <lineage>
        <taxon>Eukaryota</taxon>
        <taxon>Metazoa</taxon>
        <taxon>Ecdysozoa</taxon>
        <taxon>Arthropoda</taxon>
        <taxon>Hexapoda</taxon>
        <taxon>Insecta</taxon>
        <taxon>Pterygota</taxon>
        <taxon>Neoptera</taxon>
        <taxon>Endopterygota</taxon>
        <taxon>Lepidoptera</taxon>
        <taxon>Glossata</taxon>
        <taxon>Ditrysia</taxon>
        <taxon>Noctuoidea</taxon>
        <taxon>Noctuidae</taxon>
        <taxon>Amphipyrinae</taxon>
        <taxon>Spodoptera</taxon>
    </lineage>
</organism>
<feature type="compositionally biased region" description="Low complexity" evidence="1">
    <location>
        <begin position="159"/>
        <end position="172"/>
    </location>
</feature>
<dbReference type="EMBL" id="ODYU01006339">
    <property type="protein sequence ID" value="SOQ48105.1"/>
    <property type="molecule type" value="Genomic_DNA"/>
</dbReference>